<feature type="domain" description="5'-3' exonuclease" evidence="3">
    <location>
        <begin position="2"/>
        <end position="244"/>
    </location>
</feature>
<proteinExistence type="predicted"/>
<protein>
    <submittedName>
        <fullName evidence="4">Exonuclease</fullName>
    </submittedName>
</protein>
<dbReference type="KEGG" id="vg:11538045"/>
<dbReference type="SUPFAM" id="SSF88723">
    <property type="entry name" value="PIN domain-like"/>
    <property type="match status" value="1"/>
</dbReference>
<dbReference type="GeneID" id="11538045"/>
<dbReference type="Proteomes" id="UP000006529">
    <property type="component" value="Segment"/>
</dbReference>
<dbReference type="SUPFAM" id="SSF47807">
    <property type="entry name" value="5' to 3' exonuclease, C-terminal subdomain"/>
    <property type="match status" value="1"/>
</dbReference>
<dbReference type="InterPro" id="IPR020046">
    <property type="entry name" value="5-3_exonucl_a-hlix_arch_N"/>
</dbReference>
<evidence type="ECO:0000313" key="5">
    <source>
        <dbReference type="Proteomes" id="UP000006529"/>
    </source>
</evidence>
<keyword evidence="1" id="KW-0540">Nuclease</keyword>
<dbReference type="Gene3D" id="1.10.150.20">
    <property type="entry name" value="5' to 3' exonuclease, C-terminal subdomain"/>
    <property type="match status" value="1"/>
</dbReference>
<keyword evidence="5" id="KW-1185">Reference proteome</keyword>
<dbReference type="InterPro" id="IPR008918">
    <property type="entry name" value="HhH2"/>
</dbReference>
<dbReference type="GO" id="GO:0008409">
    <property type="term" value="F:5'-3' exonuclease activity"/>
    <property type="evidence" value="ECO:0007669"/>
    <property type="project" value="InterPro"/>
</dbReference>
<dbReference type="RefSeq" id="YP_005087446.1">
    <property type="nucleotide sequence ID" value="NC_016657.1"/>
</dbReference>
<dbReference type="EMBL" id="GU071100">
    <property type="protein sequence ID" value="ADP00074.1"/>
    <property type="molecule type" value="Genomic_DNA"/>
</dbReference>
<keyword evidence="2" id="KW-0378">Hydrolase</keyword>
<dbReference type="SMART" id="SM00475">
    <property type="entry name" value="53EXOc"/>
    <property type="match status" value="1"/>
</dbReference>
<gene>
    <name evidence="4" type="ORF">CYOG_00053</name>
</gene>
<evidence type="ECO:0000259" key="3">
    <source>
        <dbReference type="SMART" id="SM00475"/>
    </source>
</evidence>
<dbReference type="SMART" id="SM00279">
    <property type="entry name" value="HhH2"/>
    <property type="match status" value="1"/>
</dbReference>
<dbReference type="InterPro" id="IPR002421">
    <property type="entry name" value="5-3_exonuclease"/>
</dbReference>
<sequence length="246" mass="28258">MVRSTLMLLIDTDFLAYKAAQACEEGIDFGDDVIVAQSNFSNVLKIFERELKKVTTAMFDDEFILYFSSPQNFRKKISADYKGHRNRRKPLGYKRLVNHCKDKYRFVLRDGLEADDALGMDATKYPDKETIIVSPDKDMRQIPGILWDMKGDVEEITKEDGDMWHLIQSLAGDPTDGYPGCPGIGVKRATELLNKHKNKWEAICQAYKERGLSDDDALLNARLAKILQHTDYDYDRQEPILWTPVL</sequence>
<dbReference type="GO" id="GO:0017108">
    <property type="term" value="F:5'-flap endonuclease activity"/>
    <property type="evidence" value="ECO:0007669"/>
    <property type="project" value="InterPro"/>
</dbReference>
<evidence type="ECO:0000256" key="1">
    <source>
        <dbReference type="ARBA" id="ARBA00022722"/>
    </source>
</evidence>
<keyword evidence="4" id="KW-0269">Exonuclease</keyword>
<dbReference type="OrthoDB" id="6588at10239"/>
<dbReference type="InterPro" id="IPR038969">
    <property type="entry name" value="FEN"/>
</dbReference>
<accession>E3SMH9</accession>
<dbReference type="PANTHER" id="PTHR42646">
    <property type="entry name" value="FLAP ENDONUCLEASE XNI"/>
    <property type="match status" value="1"/>
</dbReference>
<dbReference type="PANTHER" id="PTHR42646:SF2">
    <property type="entry name" value="5'-3' EXONUCLEASE FAMILY PROTEIN"/>
    <property type="match status" value="1"/>
</dbReference>
<evidence type="ECO:0000313" key="4">
    <source>
        <dbReference type="EMBL" id="ADP00074.1"/>
    </source>
</evidence>
<dbReference type="InterPro" id="IPR029060">
    <property type="entry name" value="PIN-like_dom_sf"/>
</dbReference>
<name>E3SMH9_9CAUD</name>
<dbReference type="Pfam" id="PF02739">
    <property type="entry name" value="5_3_exonuc_N"/>
    <property type="match status" value="1"/>
</dbReference>
<evidence type="ECO:0000256" key="2">
    <source>
        <dbReference type="ARBA" id="ARBA00022801"/>
    </source>
</evidence>
<dbReference type="InterPro" id="IPR036279">
    <property type="entry name" value="5-3_exonuclease_C_sf"/>
</dbReference>
<dbReference type="Gene3D" id="3.40.50.1010">
    <property type="entry name" value="5'-nuclease"/>
    <property type="match status" value="1"/>
</dbReference>
<dbReference type="GO" id="GO:0003677">
    <property type="term" value="F:DNA binding"/>
    <property type="evidence" value="ECO:0007669"/>
    <property type="project" value="InterPro"/>
</dbReference>
<dbReference type="GO" id="GO:0033567">
    <property type="term" value="P:DNA replication, Okazaki fragment processing"/>
    <property type="evidence" value="ECO:0007669"/>
    <property type="project" value="InterPro"/>
</dbReference>
<organism evidence="4 5">
    <name type="scientific">Cyanophage 9515-10a</name>
    <dbReference type="NCBI Taxonomy" id="444875"/>
    <lineage>
        <taxon>Viruses</taxon>
        <taxon>Duplodnaviria</taxon>
        <taxon>Heunggongvirae</taxon>
        <taxon>Uroviricota</taxon>
        <taxon>Caudoviricetes</taxon>
        <taxon>Autographivirales</taxon>
        <taxon>Sechaudvirinae</taxon>
        <taxon>Tangaroavirus</taxon>
        <taxon>Tangaroavirus tv951510a</taxon>
    </lineage>
</organism>
<reference evidence="4 5" key="1">
    <citation type="submission" date="2009-10" db="EMBL/GenBank/DDBJ databases">
        <title>The Genome Sequence of Cyanophage 9515-10a.</title>
        <authorList>
            <consortium name="The Broad Institute Genome Sequencing Platform"/>
            <person name="Henn M.R."/>
            <person name="Sullivan M.S."/>
            <person name="Osburne M.S."/>
            <person name="Levin J."/>
            <person name="Malboeuf C."/>
            <person name="Casali M."/>
            <person name="Russ C."/>
            <person name="Lennon N."/>
            <person name="Erlich R."/>
            <person name="Young S.K."/>
            <person name="Koehrsen M."/>
            <person name="Yandava C."/>
            <person name="Zeng Q."/>
            <person name="Alvarado L."/>
            <person name="Anderson S."/>
            <person name="Berlin A."/>
            <person name="Borenstein D."/>
            <person name="Chen Z."/>
            <person name="Engels R."/>
            <person name="Freedman E."/>
            <person name="Gellesch M."/>
            <person name="Goldberg J."/>
            <person name="Green L."/>
            <person name="Griggs A."/>
            <person name="Gujja S."/>
            <person name="Heiman D."/>
            <person name="Hepburn T."/>
            <person name="Howarth C."/>
            <person name="Jen D."/>
            <person name="Larson L."/>
            <person name="Lewis B."/>
            <person name="Mehta T."/>
            <person name="Park D."/>
            <person name="Pearson M."/>
            <person name="Roberts A."/>
            <person name="Ryan E."/>
            <person name="Saif S."/>
            <person name="Shea T."/>
            <person name="Shenoy N."/>
            <person name="Sisk P."/>
            <person name="Stolte C."/>
            <person name="Sykes S."/>
            <person name="Walk T."/>
            <person name="White J."/>
            <person name="Yu Q."/>
            <person name="Coleman M.L."/>
            <person name="Huang K.H."/>
            <person name="Weigele P.R."/>
            <person name="DeFrancesco A.S."/>
            <person name="Kern S.E."/>
            <person name="Thompson L.R."/>
            <person name="Fu R."/>
            <person name="Hombeck B."/>
            <person name="Chisholm S.W."/>
            <person name="Haas B."/>
            <person name="Nusbaum C."/>
            <person name="Galagan J."/>
            <person name="Birren B."/>
        </authorList>
    </citation>
    <scope>NUCLEOTIDE SEQUENCE [LARGE SCALE GENOMIC DNA]</scope>
    <source>
        <strain evidence="4">9515-10a</strain>
    </source>
</reference>